<protein>
    <submittedName>
        <fullName evidence="1">Uncharacterized protein</fullName>
    </submittedName>
</protein>
<dbReference type="AlphaFoldDB" id="A0A7R9GLB9"/>
<sequence>MDRSDQSSGSLYYKMPSQQATEALLNYLQKEEIAVKIFESLLEIHEQSVAMNDERLNPAIIITWNKLIPSGAFDESIVSQAKCPYGIRLCAALKSSLTGKKIVPVPKIVAGVELWCC</sequence>
<gene>
    <name evidence="1" type="ORF">NMOB1V02_LOCUS13188</name>
</gene>
<name>A0A7R9GLB9_9CRUS</name>
<organism evidence="1">
    <name type="scientific">Notodromas monacha</name>
    <dbReference type="NCBI Taxonomy" id="399045"/>
    <lineage>
        <taxon>Eukaryota</taxon>
        <taxon>Metazoa</taxon>
        <taxon>Ecdysozoa</taxon>
        <taxon>Arthropoda</taxon>
        <taxon>Crustacea</taxon>
        <taxon>Oligostraca</taxon>
        <taxon>Ostracoda</taxon>
        <taxon>Podocopa</taxon>
        <taxon>Podocopida</taxon>
        <taxon>Cypridocopina</taxon>
        <taxon>Cypridoidea</taxon>
        <taxon>Cyprididae</taxon>
        <taxon>Notodromas</taxon>
    </lineage>
</organism>
<proteinExistence type="predicted"/>
<dbReference type="EMBL" id="CAJPEX010017431">
    <property type="protein sequence ID" value="CAG0925738.1"/>
    <property type="molecule type" value="Genomic_DNA"/>
</dbReference>
<dbReference type="Proteomes" id="UP000678499">
    <property type="component" value="Unassembled WGS sequence"/>
</dbReference>
<accession>A0A7R9GLB9</accession>
<feature type="non-terminal residue" evidence="1">
    <location>
        <position position="1"/>
    </location>
</feature>
<dbReference type="EMBL" id="OA899468">
    <property type="protein sequence ID" value="CAD7285586.1"/>
    <property type="molecule type" value="Genomic_DNA"/>
</dbReference>
<reference evidence="1" key="1">
    <citation type="submission" date="2020-11" db="EMBL/GenBank/DDBJ databases">
        <authorList>
            <person name="Tran Van P."/>
        </authorList>
    </citation>
    <scope>NUCLEOTIDE SEQUENCE</scope>
</reference>
<evidence type="ECO:0000313" key="2">
    <source>
        <dbReference type="Proteomes" id="UP000678499"/>
    </source>
</evidence>
<evidence type="ECO:0000313" key="1">
    <source>
        <dbReference type="EMBL" id="CAD7285586.1"/>
    </source>
</evidence>
<keyword evidence="2" id="KW-1185">Reference proteome</keyword>